<evidence type="ECO:0000313" key="1">
    <source>
        <dbReference type="EMBL" id="NJR80714.1"/>
    </source>
</evidence>
<accession>A0ABX1CRZ6</accession>
<evidence type="ECO:0008006" key="3">
    <source>
        <dbReference type="Google" id="ProtNLM"/>
    </source>
</evidence>
<organism evidence="1 2">
    <name type="scientific">Sphingomonas corticis</name>
    <dbReference type="NCBI Taxonomy" id="2722791"/>
    <lineage>
        <taxon>Bacteria</taxon>
        <taxon>Pseudomonadati</taxon>
        <taxon>Pseudomonadota</taxon>
        <taxon>Alphaproteobacteria</taxon>
        <taxon>Sphingomonadales</taxon>
        <taxon>Sphingomonadaceae</taxon>
        <taxon>Sphingomonas</taxon>
    </lineage>
</organism>
<reference evidence="1 2" key="1">
    <citation type="submission" date="2020-03" db="EMBL/GenBank/DDBJ databases">
        <authorList>
            <person name="Wang L."/>
            <person name="He N."/>
            <person name="Li Y."/>
            <person name="Fang Y."/>
            <person name="Zhang F."/>
        </authorList>
    </citation>
    <scope>NUCLEOTIDE SEQUENCE [LARGE SCALE GENOMIC DNA]</scope>
    <source>
        <strain evidence="1 2">36D10-4-7</strain>
    </source>
</reference>
<protein>
    <recommendedName>
        <fullName evidence="3">General stress protein 17M-like domain-containing protein</fullName>
    </recommendedName>
</protein>
<evidence type="ECO:0000313" key="2">
    <source>
        <dbReference type="Proteomes" id="UP000732399"/>
    </source>
</evidence>
<dbReference type="RefSeq" id="WP_168136224.1">
    <property type="nucleotide sequence ID" value="NZ_JAAVJH010000028.1"/>
</dbReference>
<name>A0ABX1CRZ6_9SPHN</name>
<comment type="caution">
    <text evidence="1">The sequence shown here is derived from an EMBL/GenBank/DDBJ whole genome shotgun (WGS) entry which is preliminary data.</text>
</comment>
<dbReference type="EMBL" id="JAAVJH010000028">
    <property type="protein sequence ID" value="NJR80714.1"/>
    <property type="molecule type" value="Genomic_DNA"/>
</dbReference>
<dbReference type="Proteomes" id="UP000732399">
    <property type="component" value="Unassembled WGS sequence"/>
</dbReference>
<proteinExistence type="predicted"/>
<sequence>MTRIITALFDTRADADAGAARLREAGVDASDINVHDKSSHDVKGEHSTREDKGLWASIKGAFVPDRDRHAYEEGIRRGGFLLTAEVDDGETGAAVDALEDAASIDLDERSAQWRNDGWVERDEVLVEDGDAEYYGVRDVDGTSPRYRSYSSRGVAGDI</sequence>
<gene>
    <name evidence="1" type="ORF">HBH26_19245</name>
</gene>
<keyword evidence="2" id="KW-1185">Reference proteome</keyword>